<organism evidence="9">
    <name type="scientific">Candidatus Caldatribacterium californiense</name>
    <dbReference type="NCBI Taxonomy" id="1454726"/>
    <lineage>
        <taxon>Bacteria</taxon>
        <taxon>Pseudomonadati</taxon>
        <taxon>Atribacterota</taxon>
        <taxon>Atribacteria</taxon>
        <taxon>Atribacterales</taxon>
        <taxon>Candidatus Caldatribacteriaceae</taxon>
        <taxon>Candidatus Caldatribacterium</taxon>
    </lineage>
</organism>
<keyword evidence="2" id="KW-0813">Transport</keyword>
<feature type="transmembrane region" description="Helical" evidence="8">
    <location>
        <begin position="138"/>
        <end position="155"/>
    </location>
</feature>
<evidence type="ECO:0000256" key="2">
    <source>
        <dbReference type="ARBA" id="ARBA00022448"/>
    </source>
</evidence>
<evidence type="ECO:0000256" key="1">
    <source>
        <dbReference type="ARBA" id="ARBA00004651"/>
    </source>
</evidence>
<reference evidence="9" key="1">
    <citation type="journal article" date="2020" name="mSystems">
        <title>Genome- and Community-Level Interaction Insights into Carbon Utilization and Element Cycling Functions of Hydrothermarchaeota in Hydrothermal Sediment.</title>
        <authorList>
            <person name="Zhou Z."/>
            <person name="Liu Y."/>
            <person name="Xu W."/>
            <person name="Pan J."/>
            <person name="Luo Z.H."/>
            <person name="Li M."/>
        </authorList>
    </citation>
    <scope>NUCLEOTIDE SEQUENCE [LARGE SCALE GENOMIC DNA]</scope>
    <source>
        <strain evidence="9">SpSt-716</strain>
    </source>
</reference>
<dbReference type="EMBL" id="DTEN01000247">
    <property type="protein sequence ID" value="HGI75283.1"/>
    <property type="molecule type" value="Genomic_DNA"/>
</dbReference>
<feature type="transmembrane region" description="Helical" evidence="8">
    <location>
        <begin position="68"/>
        <end position="86"/>
    </location>
</feature>
<name>A0A7V3YM84_9BACT</name>
<evidence type="ECO:0000256" key="5">
    <source>
        <dbReference type="ARBA" id="ARBA00022692"/>
    </source>
</evidence>
<keyword evidence="3" id="KW-1003">Cell membrane</keyword>
<dbReference type="CDD" id="cd06579">
    <property type="entry name" value="TM_PBP1_transp_AraH_like"/>
    <property type="match status" value="1"/>
</dbReference>
<dbReference type="PANTHER" id="PTHR32196">
    <property type="entry name" value="ABC TRANSPORTER PERMEASE PROTEIN YPHD-RELATED-RELATED"/>
    <property type="match status" value="1"/>
</dbReference>
<feature type="transmembrane region" description="Helical" evidence="8">
    <location>
        <begin position="98"/>
        <end position="131"/>
    </location>
</feature>
<evidence type="ECO:0000256" key="3">
    <source>
        <dbReference type="ARBA" id="ARBA00022475"/>
    </source>
</evidence>
<accession>A0A7V3YM84</accession>
<dbReference type="Pfam" id="PF02653">
    <property type="entry name" value="BPD_transp_2"/>
    <property type="match status" value="1"/>
</dbReference>
<feature type="transmembrane region" description="Helical" evidence="8">
    <location>
        <begin position="293"/>
        <end position="311"/>
    </location>
</feature>
<feature type="transmembrane region" description="Helical" evidence="8">
    <location>
        <begin position="243"/>
        <end position="260"/>
    </location>
</feature>
<evidence type="ECO:0000256" key="8">
    <source>
        <dbReference type="SAM" id="Phobius"/>
    </source>
</evidence>
<feature type="transmembrane region" description="Helical" evidence="8">
    <location>
        <begin position="212"/>
        <end position="231"/>
    </location>
</feature>
<feature type="transmembrane region" description="Helical" evidence="8">
    <location>
        <begin position="12"/>
        <end position="29"/>
    </location>
</feature>
<comment type="subcellular location">
    <subcellularLocation>
        <location evidence="1">Cell membrane</location>
        <topology evidence="1">Multi-pass membrane protein</topology>
    </subcellularLocation>
</comment>
<dbReference type="InterPro" id="IPR001851">
    <property type="entry name" value="ABC_transp_permease"/>
</dbReference>
<protein>
    <submittedName>
        <fullName evidence="9">ABC transporter permease</fullName>
    </submittedName>
</protein>
<comment type="caution">
    <text evidence="9">The sequence shown here is derived from an EMBL/GenBank/DDBJ whole genome shotgun (WGS) entry which is preliminary data.</text>
</comment>
<sequence length="316" mass="32945">MKRPRGKRETQSLVLSVVVVFLLVLLGVLTKGRLLAPDSLQSIAFQLPLLGILTLAQMTPMLTGGIDLSIIATANLCGVVAAIAMTRGNVPPLGAMTFGLAMALSFGVLKGLLIAWVSVPAIIATLGFMIFIRGVSLVLTKGYVIAGFPGSFLFLGNGTLFGIPMPFVVFFLCAVFLFVLLARTRFGTYVYLLGSNPVATLFAGVNNGLVLFATYLLSSFLAGVAGLVMIARFNAAQADYGEYYLLLTVLACVLGGVDPAGGFGRIPGVVVSVAVLQVVATGFNLLGLSSHLASALWGLILLGVIAINRMIGGVET</sequence>
<keyword evidence="5 8" id="KW-0812">Transmembrane</keyword>
<keyword evidence="7 8" id="KW-0472">Membrane</keyword>
<proteinExistence type="predicted"/>
<evidence type="ECO:0000256" key="7">
    <source>
        <dbReference type="ARBA" id="ARBA00023136"/>
    </source>
</evidence>
<feature type="transmembrane region" description="Helical" evidence="8">
    <location>
        <begin position="266"/>
        <end position="286"/>
    </location>
</feature>
<dbReference type="AlphaFoldDB" id="A0A7V3YM84"/>
<keyword evidence="4" id="KW-0997">Cell inner membrane</keyword>
<evidence type="ECO:0000256" key="6">
    <source>
        <dbReference type="ARBA" id="ARBA00022989"/>
    </source>
</evidence>
<dbReference type="GO" id="GO:0022857">
    <property type="term" value="F:transmembrane transporter activity"/>
    <property type="evidence" value="ECO:0007669"/>
    <property type="project" value="InterPro"/>
</dbReference>
<feature type="transmembrane region" description="Helical" evidence="8">
    <location>
        <begin position="161"/>
        <end position="182"/>
    </location>
</feature>
<dbReference type="GO" id="GO:0005886">
    <property type="term" value="C:plasma membrane"/>
    <property type="evidence" value="ECO:0007669"/>
    <property type="project" value="UniProtKB-SubCell"/>
</dbReference>
<gene>
    <name evidence="9" type="ORF">ENU96_06375</name>
</gene>
<evidence type="ECO:0000256" key="4">
    <source>
        <dbReference type="ARBA" id="ARBA00022519"/>
    </source>
</evidence>
<dbReference type="PANTHER" id="PTHR32196:SF21">
    <property type="entry name" value="ABC TRANSPORTER PERMEASE PROTEIN YPHD-RELATED"/>
    <property type="match status" value="1"/>
</dbReference>
<feature type="transmembrane region" description="Helical" evidence="8">
    <location>
        <begin position="189"/>
        <end position="206"/>
    </location>
</feature>
<evidence type="ECO:0000313" key="9">
    <source>
        <dbReference type="EMBL" id="HGI75283.1"/>
    </source>
</evidence>
<keyword evidence="6 8" id="KW-1133">Transmembrane helix</keyword>